<protein>
    <submittedName>
        <fullName evidence="1">Uncharacterized protein</fullName>
    </submittedName>
</protein>
<dbReference type="Proteomes" id="UP001174677">
    <property type="component" value="Chromosome 8"/>
</dbReference>
<organism evidence="1 2">
    <name type="scientific">Hevea brasiliensis</name>
    <name type="common">Para rubber tree</name>
    <name type="synonym">Siphonia brasiliensis</name>
    <dbReference type="NCBI Taxonomy" id="3981"/>
    <lineage>
        <taxon>Eukaryota</taxon>
        <taxon>Viridiplantae</taxon>
        <taxon>Streptophyta</taxon>
        <taxon>Embryophyta</taxon>
        <taxon>Tracheophyta</taxon>
        <taxon>Spermatophyta</taxon>
        <taxon>Magnoliopsida</taxon>
        <taxon>eudicotyledons</taxon>
        <taxon>Gunneridae</taxon>
        <taxon>Pentapetalae</taxon>
        <taxon>rosids</taxon>
        <taxon>fabids</taxon>
        <taxon>Malpighiales</taxon>
        <taxon>Euphorbiaceae</taxon>
        <taxon>Crotonoideae</taxon>
        <taxon>Micrandreae</taxon>
        <taxon>Hevea</taxon>
    </lineage>
</organism>
<reference evidence="1 2" key="1">
    <citation type="journal article" date="2023" name="Plant Biotechnol. J.">
        <title>Chromosome-level wild Hevea brasiliensis genome provides new tools for genomic-assisted breeding and valuable loci to elevate rubber yield.</title>
        <authorList>
            <person name="Cheng H."/>
            <person name="Song X."/>
            <person name="Hu Y."/>
            <person name="Wu T."/>
            <person name="Yang Q."/>
            <person name="An Z."/>
            <person name="Feng S."/>
            <person name="Deng Z."/>
            <person name="Wu W."/>
            <person name="Zeng X."/>
            <person name="Tu M."/>
            <person name="Wang X."/>
            <person name="Huang H."/>
        </authorList>
    </citation>
    <scope>NUCLEOTIDE SEQUENCE [LARGE SCALE GENOMIC DNA]</scope>
    <source>
        <strain evidence="1">MT/VB/25A 57/8</strain>
    </source>
</reference>
<dbReference type="EMBL" id="JARPOI010000008">
    <property type="protein sequence ID" value="KAJ9175996.1"/>
    <property type="molecule type" value="Genomic_DNA"/>
</dbReference>
<gene>
    <name evidence="1" type="ORF">P3X46_014490</name>
</gene>
<proteinExistence type="predicted"/>
<evidence type="ECO:0000313" key="2">
    <source>
        <dbReference type="Proteomes" id="UP001174677"/>
    </source>
</evidence>
<name>A0ABQ9M6U3_HEVBR</name>
<evidence type="ECO:0000313" key="1">
    <source>
        <dbReference type="EMBL" id="KAJ9175996.1"/>
    </source>
</evidence>
<keyword evidence="2" id="KW-1185">Reference proteome</keyword>
<comment type="caution">
    <text evidence="1">The sequence shown here is derived from an EMBL/GenBank/DDBJ whole genome shotgun (WGS) entry which is preliminary data.</text>
</comment>
<sequence length="74" mass="8508">MVPLCLLQSPETNRYLKIKQNSKAKQKMRAKPVCHSFRKVPALIDLCLRHHNQLTFWKESVEEISMGHCSGEGS</sequence>
<accession>A0ABQ9M6U3</accession>